<dbReference type="EMBL" id="MQWD01000001">
    <property type="protein sequence ID" value="PAP75703.1"/>
    <property type="molecule type" value="Genomic_DNA"/>
</dbReference>
<evidence type="ECO:0008006" key="6">
    <source>
        <dbReference type="Google" id="ProtNLM"/>
    </source>
</evidence>
<dbReference type="GO" id="GO:0046872">
    <property type="term" value="F:metal ion binding"/>
    <property type="evidence" value="ECO:0007669"/>
    <property type="project" value="UniProtKB-KW"/>
</dbReference>
<dbReference type="InterPro" id="IPR007837">
    <property type="entry name" value="DinB"/>
</dbReference>
<sequence length="154" mass="16784">MTAPDAVRRRFRHHVWAGSTLLGVIADHPAPDALRPFAHALAADRVWHHRLAGAPTDGLEIWPALDVDGCRALLQETTDDWQAFLAGPLDLDGPAVYQNSRGEPFESAVRDVFDHVLLHAAHHRGQANAALRAAGATPRALDFIFWARSGEPAP</sequence>
<proteinExistence type="inferred from homology"/>
<dbReference type="Pfam" id="PF05163">
    <property type="entry name" value="DinB"/>
    <property type="match status" value="1"/>
</dbReference>
<comment type="caution">
    <text evidence="4">The sequence shown here is derived from an EMBL/GenBank/DDBJ whole genome shotgun (WGS) entry which is preliminary data.</text>
</comment>
<evidence type="ECO:0000313" key="5">
    <source>
        <dbReference type="Proteomes" id="UP000216339"/>
    </source>
</evidence>
<dbReference type="PANTHER" id="PTHR37302">
    <property type="entry name" value="SLR1116 PROTEIN"/>
    <property type="match status" value="1"/>
</dbReference>
<dbReference type="Gene3D" id="1.20.120.450">
    <property type="entry name" value="dinb family like domain"/>
    <property type="match status" value="1"/>
</dbReference>
<dbReference type="Proteomes" id="UP000216339">
    <property type="component" value="Unassembled WGS sequence"/>
</dbReference>
<feature type="binding site" evidence="3">
    <location>
        <position position="123"/>
    </location>
    <ligand>
        <name>a divalent metal cation</name>
        <dbReference type="ChEBI" id="CHEBI:60240"/>
    </ligand>
</feature>
<protein>
    <recommendedName>
        <fullName evidence="6">Damage-inducible protein DinB</fullName>
    </recommendedName>
</protein>
<feature type="binding site" evidence="3">
    <location>
        <position position="119"/>
    </location>
    <ligand>
        <name>a divalent metal cation</name>
        <dbReference type="ChEBI" id="CHEBI:60240"/>
    </ligand>
</feature>
<reference evidence="4 5" key="1">
    <citation type="submission" date="2016-11" db="EMBL/GenBank/DDBJ databases">
        <title>Study of marine rhodopsin-containing bacteria.</title>
        <authorList>
            <person name="Yoshizawa S."/>
            <person name="Kumagai Y."/>
            <person name="Kogure K."/>
        </authorList>
    </citation>
    <scope>NUCLEOTIDE SEQUENCE [LARGE SCALE GENOMIC DNA]</scope>
    <source>
        <strain evidence="4 5">SAORIC-28</strain>
    </source>
</reference>
<evidence type="ECO:0000256" key="3">
    <source>
        <dbReference type="PIRSR" id="PIRSR607837-1"/>
    </source>
</evidence>
<keyword evidence="5" id="KW-1185">Reference proteome</keyword>
<evidence type="ECO:0000256" key="1">
    <source>
        <dbReference type="ARBA" id="ARBA00008635"/>
    </source>
</evidence>
<dbReference type="PANTHER" id="PTHR37302:SF3">
    <property type="entry name" value="DAMAGE-INDUCIBLE PROTEIN DINB"/>
    <property type="match status" value="1"/>
</dbReference>
<comment type="similarity">
    <text evidence="1">Belongs to the DinB family.</text>
</comment>
<dbReference type="RefSeq" id="WP_095509346.1">
    <property type="nucleotide sequence ID" value="NZ_MQWD01000001.1"/>
</dbReference>
<name>A0A271IWW2_9BACT</name>
<keyword evidence="2 3" id="KW-0479">Metal-binding</keyword>
<dbReference type="InterPro" id="IPR034660">
    <property type="entry name" value="DinB/YfiT-like"/>
</dbReference>
<organism evidence="4 5">
    <name type="scientific">Rubrivirga marina</name>
    <dbReference type="NCBI Taxonomy" id="1196024"/>
    <lineage>
        <taxon>Bacteria</taxon>
        <taxon>Pseudomonadati</taxon>
        <taxon>Rhodothermota</taxon>
        <taxon>Rhodothermia</taxon>
        <taxon>Rhodothermales</taxon>
        <taxon>Rubricoccaceae</taxon>
        <taxon>Rubrivirga</taxon>
    </lineage>
</organism>
<evidence type="ECO:0000313" key="4">
    <source>
        <dbReference type="EMBL" id="PAP75703.1"/>
    </source>
</evidence>
<gene>
    <name evidence="4" type="ORF">BSZ37_04250</name>
</gene>
<dbReference type="OrthoDB" id="9811413at2"/>
<dbReference type="AlphaFoldDB" id="A0A271IWW2"/>
<evidence type="ECO:0000256" key="2">
    <source>
        <dbReference type="ARBA" id="ARBA00022723"/>
    </source>
</evidence>
<dbReference type="SUPFAM" id="SSF109854">
    <property type="entry name" value="DinB/YfiT-like putative metalloenzymes"/>
    <property type="match status" value="1"/>
</dbReference>
<accession>A0A271IWW2</accession>